<dbReference type="EMBL" id="PZJG01000002">
    <property type="protein sequence ID" value="RAK49840.1"/>
    <property type="molecule type" value="Genomic_DNA"/>
</dbReference>
<dbReference type="InterPro" id="IPR050189">
    <property type="entry name" value="MFS_Efflux_Transporters"/>
</dbReference>
<comment type="caution">
    <text evidence="9">The sequence shown here is derived from an EMBL/GenBank/DDBJ whole genome shotgun (WGS) entry which is preliminary data.</text>
</comment>
<dbReference type="InterPro" id="IPR011701">
    <property type="entry name" value="MFS"/>
</dbReference>
<keyword evidence="4 7" id="KW-0812">Transmembrane</keyword>
<dbReference type="AlphaFoldDB" id="A0A328A5R5"/>
<evidence type="ECO:0000256" key="5">
    <source>
        <dbReference type="ARBA" id="ARBA00022989"/>
    </source>
</evidence>
<evidence type="ECO:0000256" key="4">
    <source>
        <dbReference type="ARBA" id="ARBA00022692"/>
    </source>
</evidence>
<dbReference type="Gene3D" id="1.20.1250.20">
    <property type="entry name" value="MFS general substrate transporter like domains"/>
    <property type="match status" value="1"/>
</dbReference>
<dbReference type="Pfam" id="PF07690">
    <property type="entry name" value="MFS_1"/>
    <property type="match status" value="1"/>
</dbReference>
<dbReference type="PANTHER" id="PTHR43124">
    <property type="entry name" value="PURINE EFFLUX PUMP PBUE"/>
    <property type="match status" value="1"/>
</dbReference>
<keyword evidence="2" id="KW-0813">Transport</keyword>
<feature type="transmembrane region" description="Helical" evidence="7">
    <location>
        <begin position="69"/>
        <end position="89"/>
    </location>
</feature>
<dbReference type="InterPro" id="IPR020846">
    <property type="entry name" value="MFS_dom"/>
</dbReference>
<dbReference type="SUPFAM" id="SSF103473">
    <property type="entry name" value="MFS general substrate transporter"/>
    <property type="match status" value="1"/>
</dbReference>
<sequence length="210" mass="23426">MTFKEVMAELESLGKEATSFFNQWAALKDHRILFTHMQSFLFFVGQSNLYMYLTPYFNQLGLQASMVSFLYLLYGISGIAGSGLGSIFLEKLGVKKTLTMLMTVYFFVLLVFIVTQYNVWTLSINVMLLGLTGWSMNVPTQMRLIQISDINAGFNQTFSTSSTQFGMALGAAIGGLIIAWQLPYNALMIVGGIFIVLALLSIKYSYKAVD</sequence>
<feature type="domain" description="Major facilitator superfamily (MFS) profile" evidence="8">
    <location>
        <begin position="31"/>
        <end position="210"/>
    </location>
</feature>
<evidence type="ECO:0000313" key="10">
    <source>
        <dbReference type="Proteomes" id="UP000249579"/>
    </source>
</evidence>
<dbReference type="Proteomes" id="UP000249579">
    <property type="component" value="Unassembled WGS sequence"/>
</dbReference>
<evidence type="ECO:0000259" key="8">
    <source>
        <dbReference type="PROSITE" id="PS50850"/>
    </source>
</evidence>
<dbReference type="RefSeq" id="WP_111745299.1">
    <property type="nucleotide sequence ID" value="NZ_JBHSQY010000031.1"/>
</dbReference>
<proteinExistence type="predicted"/>
<keyword evidence="6 7" id="KW-0472">Membrane</keyword>
<dbReference type="PANTHER" id="PTHR43124:SF10">
    <property type="entry name" value="PURINE EFFLUX PUMP PBUE"/>
    <property type="match status" value="1"/>
</dbReference>
<evidence type="ECO:0000256" key="1">
    <source>
        <dbReference type="ARBA" id="ARBA00004651"/>
    </source>
</evidence>
<evidence type="ECO:0000256" key="7">
    <source>
        <dbReference type="SAM" id="Phobius"/>
    </source>
</evidence>
<evidence type="ECO:0000256" key="6">
    <source>
        <dbReference type="ARBA" id="ARBA00023136"/>
    </source>
</evidence>
<feature type="transmembrane region" description="Helical" evidence="7">
    <location>
        <begin position="40"/>
        <end position="57"/>
    </location>
</feature>
<dbReference type="GO" id="GO:0005886">
    <property type="term" value="C:plasma membrane"/>
    <property type="evidence" value="ECO:0007669"/>
    <property type="project" value="UniProtKB-SubCell"/>
</dbReference>
<protein>
    <recommendedName>
        <fullName evidence="8">Major facilitator superfamily (MFS) profile domain-containing protein</fullName>
    </recommendedName>
</protein>
<gene>
    <name evidence="9" type="ORF">BHX94_05355</name>
</gene>
<accession>A0A328A5R5</accession>
<dbReference type="GO" id="GO:0022857">
    <property type="term" value="F:transmembrane transporter activity"/>
    <property type="evidence" value="ECO:0007669"/>
    <property type="project" value="InterPro"/>
</dbReference>
<dbReference type="OrthoDB" id="9788453at2"/>
<evidence type="ECO:0000256" key="2">
    <source>
        <dbReference type="ARBA" id="ARBA00022448"/>
    </source>
</evidence>
<feature type="transmembrane region" description="Helical" evidence="7">
    <location>
        <begin position="186"/>
        <end position="206"/>
    </location>
</feature>
<comment type="subcellular location">
    <subcellularLocation>
        <location evidence="1">Cell membrane</location>
        <topology evidence="1">Multi-pass membrane protein</topology>
    </subcellularLocation>
</comment>
<keyword evidence="3" id="KW-1003">Cell membrane</keyword>
<feature type="transmembrane region" description="Helical" evidence="7">
    <location>
        <begin position="98"/>
        <end position="114"/>
    </location>
</feature>
<dbReference type="PROSITE" id="PS50850">
    <property type="entry name" value="MFS"/>
    <property type="match status" value="1"/>
</dbReference>
<dbReference type="InterPro" id="IPR036259">
    <property type="entry name" value="MFS_trans_sf"/>
</dbReference>
<organism evidence="9 10">
    <name type="scientific">Macrococcoides bohemicum</name>
    <dbReference type="NCBI Taxonomy" id="1903056"/>
    <lineage>
        <taxon>Bacteria</taxon>
        <taxon>Bacillati</taxon>
        <taxon>Bacillota</taxon>
        <taxon>Bacilli</taxon>
        <taxon>Bacillales</taxon>
        <taxon>Staphylococcaceae</taxon>
        <taxon>Macrococcoides</taxon>
    </lineage>
</organism>
<name>A0A328A5R5_9STAP</name>
<reference evidence="9 10" key="1">
    <citation type="journal article" date="2018" name="Front. Microbiol.">
        <title>Description and Comparative Genomics of Macrococcus caseolyticus subsp. hominis subsp. nov., Macrococcus goetzii sp. nov., Macrococcus epidermidis sp. nov., and Macrococcus bohemicus sp. nov., Novel Macrococci From Human Clinical Material With Virulence Potential and Suspected Uptake of Foreign DNA by Natural Transformation.</title>
        <authorList>
            <person name="Maslanova I."/>
            <person name="Wertheimer Z."/>
            <person name="Sedlacek I."/>
            <person name="Svec P."/>
            <person name="Indrakova A."/>
            <person name="Kovarovic V."/>
            <person name="Schumann P."/>
            <person name="Sproer C."/>
            <person name="Kralova S."/>
            <person name="Sedo O."/>
            <person name="Kristofova L."/>
            <person name="Vrbovska V."/>
            <person name="Fuzik T."/>
            <person name="Petras P."/>
            <person name="Zdrahal Z."/>
            <person name="Ruzickova V."/>
            <person name="Doskar J."/>
            <person name="Pantucek R."/>
        </authorList>
    </citation>
    <scope>NUCLEOTIDE SEQUENCE [LARGE SCALE GENOMIC DNA]</scope>
    <source>
        <strain evidence="9 10">03/115</strain>
    </source>
</reference>
<evidence type="ECO:0000313" key="9">
    <source>
        <dbReference type="EMBL" id="RAK49840.1"/>
    </source>
</evidence>
<evidence type="ECO:0000256" key="3">
    <source>
        <dbReference type="ARBA" id="ARBA00022475"/>
    </source>
</evidence>
<keyword evidence="5 7" id="KW-1133">Transmembrane helix</keyword>